<dbReference type="PROSITE" id="PS50068">
    <property type="entry name" value="LDLRA_2"/>
    <property type="match status" value="5"/>
</dbReference>
<dbReference type="PANTHER" id="PTHR24252">
    <property type="entry name" value="ACROSIN-RELATED"/>
    <property type="match status" value="1"/>
</dbReference>
<reference evidence="7 8" key="1">
    <citation type="journal article" date="2022" name="Allergy">
        <title>Genome assembly and annotation of Periplaneta americana reveal a comprehensive cockroach allergen profile.</title>
        <authorList>
            <person name="Wang L."/>
            <person name="Xiong Q."/>
            <person name="Saelim N."/>
            <person name="Wang L."/>
            <person name="Nong W."/>
            <person name="Wan A.T."/>
            <person name="Shi M."/>
            <person name="Liu X."/>
            <person name="Cao Q."/>
            <person name="Hui J.H.L."/>
            <person name="Sookrung N."/>
            <person name="Leung T.F."/>
            <person name="Tungtrongchitr A."/>
            <person name="Tsui S.K.W."/>
        </authorList>
    </citation>
    <scope>NUCLEOTIDE SEQUENCE [LARGE SCALE GENOMIC DNA]</scope>
    <source>
        <strain evidence="7">PWHHKU_190912</strain>
    </source>
</reference>
<evidence type="ECO:0000259" key="6">
    <source>
        <dbReference type="PROSITE" id="PS50240"/>
    </source>
</evidence>
<feature type="disulfide bond" evidence="3">
    <location>
        <begin position="240"/>
        <end position="255"/>
    </location>
</feature>
<gene>
    <name evidence="7" type="ORF">ANN_20891</name>
</gene>
<evidence type="ECO:0000256" key="5">
    <source>
        <dbReference type="SAM" id="MobiDB-lite"/>
    </source>
</evidence>
<dbReference type="InterPro" id="IPR001254">
    <property type="entry name" value="Trypsin_dom"/>
</dbReference>
<feature type="disulfide bond" evidence="3">
    <location>
        <begin position="874"/>
        <end position="889"/>
    </location>
</feature>
<keyword evidence="2" id="KW-0325">Glycoprotein</keyword>
<dbReference type="PROSITE" id="PS01209">
    <property type="entry name" value="LDLRA_1"/>
    <property type="match status" value="1"/>
</dbReference>
<feature type="compositionally biased region" description="Basic and acidic residues" evidence="5">
    <location>
        <begin position="13"/>
        <end position="24"/>
    </location>
</feature>
<feature type="compositionally biased region" description="Polar residues" evidence="5">
    <location>
        <begin position="635"/>
        <end position="647"/>
    </location>
</feature>
<dbReference type="SMART" id="SM00192">
    <property type="entry name" value="LDLa"/>
    <property type="match status" value="7"/>
</dbReference>
<evidence type="ECO:0000256" key="1">
    <source>
        <dbReference type="ARBA" id="ARBA00023157"/>
    </source>
</evidence>
<evidence type="ECO:0000256" key="4">
    <source>
        <dbReference type="RuleBase" id="RU363034"/>
    </source>
</evidence>
<dbReference type="InterPro" id="IPR002172">
    <property type="entry name" value="LDrepeatLR_classA_rpt"/>
</dbReference>
<sequence>MSELNEPDETYEEMPRQQSPEHGDALVQNSENESRAGPLESEGSLTAVSQNQDQYQWYFPTGPGEQFLYPGVIKTHYPPQLGSSPQQYVYCPPVIPSLRLQSQQFASMTGSTGFQRDSTNQDFARGTDEIDDPLVQKLLGVQPKAAEGCRPGTKACWDGLECVSSSEWCDGIVHCNDTSDERDCRCQDRLDKNRMCDGYFDCPQGEDELGCFGCNDQSFSCENWDRSHTATTCMSVEHRCDGTRNCPNGKDEAECLLLEDKLFHHQLFPVSYTKGFLHRFWQGKWYPMCNTLDEWALEVCKSDVGFFERGLFLMVDSHEKVELVKSCIGNEAIYVTCPRMFCGTRILPGVKDEEELSTEDSDLILGRFKRLENIVQESLNVNADEDSSKLLRFHLMIPDSYSSTSETLGHGDGDAAHKQRPIRDEGRVVGGTASKPGAWPWVVALYRDGQFHCGGVLLQESWVMTAAHCVDGFSQHYFEVQAGMLRRFSFSPAEQTQPVEHVILFERYDRSDMRNDLALVQLREPLRLNRWVRTVCLPPEVWGPRSGTICTAVGWGATFEHGPDPDHMQEVEVPILPKCKHAADNKGFEICAGVPEGGRDACQGDSGGPLLCSQQSPCTTPASATRAPKALLTSEAKSSPRRSASDSVTEALHYRMNTIHEGTTQLPDKTPRPSCPGLQCSVGNARCLSKMKVCDRIVDCLRAEDEMNCPSLSSRSMGSSHLNSRAEIENEDMFGRNYLSNDILASENQSGGAIGFDNLAALEDNTYLQRETERTSESLQRRKIIRDTTNSGSVDADESETTSETTLPPLTTTQTSIKHRINVTTKETFSCKTMRQKILLERVCDGVVDCEDMSDEADCTCLERLLSISPQFVCDGYPDCADGSDEQDCGTCEEGEFYCYVSGECISGDQKCNHRVDCPQGEDESDCFALTNGVNVQMDADGMSHIGPSGIFTYSLNGHWRAMCVLDTMDVKVLASNICYYLGYSGYNFFTNITVKHDKMEVIQSYSSLSNSTNIANASNYDDDLSEMIRKNLPPKYCTGLEVKCVPRLFGGAASFQLHSASSVETEYRWPWHAAVYVNGVYLSAATLLDARWLLTEAIMMDNIELEKDYVSVLLGVPRRELGIEGPYELVRRVDFMKTVASSDALLLHMDSSLDADVDISRHIHPISLAHLTERCVIKEFVCDGEPDCPDADDELHCYSLLLDNNSK</sequence>
<dbReference type="InterPro" id="IPR033116">
    <property type="entry name" value="TRYPSIN_SER"/>
</dbReference>
<dbReference type="Pfam" id="PF00089">
    <property type="entry name" value="Trypsin"/>
    <property type="match status" value="1"/>
</dbReference>
<dbReference type="InterPro" id="IPR018114">
    <property type="entry name" value="TRYPSIN_HIS"/>
</dbReference>
<comment type="caution">
    <text evidence="7">The sequence shown here is derived from an EMBL/GenBank/DDBJ whole genome shotgun (WGS) entry which is preliminary data.</text>
</comment>
<dbReference type="InterPro" id="IPR009003">
    <property type="entry name" value="Peptidase_S1_PA"/>
</dbReference>
<feature type="compositionally biased region" description="Basic and acidic residues" evidence="5">
    <location>
        <begin position="770"/>
        <end position="780"/>
    </location>
</feature>
<feature type="domain" description="Peptidase S1" evidence="6">
    <location>
        <begin position="428"/>
        <end position="702"/>
    </location>
</feature>
<feature type="disulfide bond" evidence="3">
    <location>
        <begin position="694"/>
        <end position="709"/>
    </location>
</feature>
<dbReference type="PROSITE" id="PS50240">
    <property type="entry name" value="TRYPSIN_DOM"/>
    <property type="match status" value="1"/>
</dbReference>
<keyword evidence="4" id="KW-0645">Protease</keyword>
<dbReference type="InterPro" id="IPR043504">
    <property type="entry name" value="Peptidase_S1_PA_chymotrypsin"/>
</dbReference>
<dbReference type="PROSITE" id="PS00134">
    <property type="entry name" value="TRYPSIN_HIS"/>
    <property type="match status" value="1"/>
</dbReference>
<dbReference type="InterPro" id="IPR036055">
    <property type="entry name" value="LDL_receptor-like_sf"/>
</dbReference>
<dbReference type="CDD" id="cd00190">
    <property type="entry name" value="Tryp_SPc"/>
    <property type="match status" value="1"/>
</dbReference>
<dbReference type="EMBL" id="JAJSOF020000029">
    <property type="protein sequence ID" value="KAJ4432273.1"/>
    <property type="molecule type" value="Genomic_DNA"/>
</dbReference>
<feature type="disulfide bond" evidence="3">
    <location>
        <begin position="169"/>
        <end position="184"/>
    </location>
</feature>
<dbReference type="Gene3D" id="2.40.10.10">
    <property type="entry name" value="Trypsin-like serine proteases"/>
    <property type="match status" value="1"/>
</dbReference>
<dbReference type="PRINTS" id="PR00261">
    <property type="entry name" value="LDLRECEPTOR"/>
</dbReference>
<dbReference type="Pfam" id="PF00057">
    <property type="entry name" value="Ldl_recept_a"/>
    <property type="match status" value="4"/>
</dbReference>
<feature type="region of interest" description="Disordered" evidence="5">
    <location>
        <begin position="620"/>
        <end position="647"/>
    </location>
</feature>
<dbReference type="Gene3D" id="4.10.1220.10">
    <property type="entry name" value="EGF-type module"/>
    <property type="match status" value="1"/>
</dbReference>
<dbReference type="SUPFAM" id="SSF57424">
    <property type="entry name" value="LDL receptor-like module"/>
    <property type="match status" value="7"/>
</dbReference>
<keyword evidence="1 3" id="KW-1015">Disulfide bond</keyword>
<dbReference type="PANTHER" id="PTHR24252:SF27">
    <property type="entry name" value="TRANSMEMBRANE PROTEASE SERINE 3-LIKE"/>
    <property type="match status" value="1"/>
</dbReference>
<feature type="compositionally biased region" description="Acidic residues" evidence="5">
    <location>
        <begin position="1"/>
        <end position="12"/>
    </location>
</feature>
<keyword evidence="8" id="KW-1185">Reference proteome</keyword>
<feature type="disulfide bond" evidence="3">
    <location>
        <begin position="912"/>
        <end position="927"/>
    </location>
</feature>
<feature type="region of interest" description="Disordered" evidence="5">
    <location>
        <begin position="770"/>
        <end position="810"/>
    </location>
</feature>
<dbReference type="SUPFAM" id="SSF50494">
    <property type="entry name" value="Trypsin-like serine proteases"/>
    <property type="match status" value="2"/>
</dbReference>
<organism evidence="7 8">
    <name type="scientific">Periplaneta americana</name>
    <name type="common">American cockroach</name>
    <name type="synonym">Blatta americana</name>
    <dbReference type="NCBI Taxonomy" id="6978"/>
    <lineage>
        <taxon>Eukaryota</taxon>
        <taxon>Metazoa</taxon>
        <taxon>Ecdysozoa</taxon>
        <taxon>Arthropoda</taxon>
        <taxon>Hexapoda</taxon>
        <taxon>Insecta</taxon>
        <taxon>Pterygota</taxon>
        <taxon>Neoptera</taxon>
        <taxon>Polyneoptera</taxon>
        <taxon>Dictyoptera</taxon>
        <taxon>Blattodea</taxon>
        <taxon>Blattoidea</taxon>
        <taxon>Blattidae</taxon>
        <taxon>Blattinae</taxon>
        <taxon>Periplaneta</taxon>
    </lineage>
</organism>
<feature type="disulfide bond" evidence="3">
    <location>
        <begin position="675"/>
        <end position="687"/>
    </location>
</feature>
<evidence type="ECO:0000313" key="7">
    <source>
        <dbReference type="EMBL" id="KAJ4432273.1"/>
    </source>
</evidence>
<dbReference type="Proteomes" id="UP001148838">
    <property type="component" value="Unassembled WGS sequence"/>
</dbReference>
<keyword evidence="4" id="KW-0720">Serine protease</keyword>
<proteinExistence type="predicted"/>
<dbReference type="InterPro" id="IPR015420">
    <property type="entry name" value="Peptidase_S1A_nudel"/>
</dbReference>
<dbReference type="SMART" id="SM00020">
    <property type="entry name" value="Tryp_SPc"/>
    <property type="match status" value="1"/>
</dbReference>
<evidence type="ECO:0000256" key="2">
    <source>
        <dbReference type="ARBA" id="ARBA00023180"/>
    </source>
</evidence>
<dbReference type="InterPro" id="IPR023415">
    <property type="entry name" value="LDLR_class-A_CS"/>
</dbReference>
<evidence type="ECO:0000256" key="3">
    <source>
        <dbReference type="PROSITE-ProRule" id="PRU00124"/>
    </source>
</evidence>
<evidence type="ECO:0000313" key="8">
    <source>
        <dbReference type="Proteomes" id="UP001148838"/>
    </source>
</evidence>
<keyword evidence="4" id="KW-0378">Hydrolase</keyword>
<accession>A0ABQ8SE59</accession>
<protein>
    <recommendedName>
        <fullName evidence="6">Peptidase S1 domain-containing protein</fullName>
    </recommendedName>
</protein>
<dbReference type="CDD" id="cd00112">
    <property type="entry name" value="LDLa"/>
    <property type="match status" value="7"/>
</dbReference>
<dbReference type="PROSITE" id="PS00135">
    <property type="entry name" value="TRYPSIN_SER"/>
    <property type="match status" value="1"/>
</dbReference>
<name>A0ABQ8SE59_PERAM</name>
<dbReference type="Gene3D" id="4.10.400.10">
    <property type="entry name" value="Low-density Lipoprotein Receptor"/>
    <property type="match status" value="6"/>
</dbReference>
<comment type="caution">
    <text evidence="3">Lacks conserved residue(s) required for the propagation of feature annotation.</text>
</comment>
<dbReference type="Pfam" id="PF09342">
    <property type="entry name" value="DUF1986"/>
    <property type="match status" value="1"/>
</dbReference>
<feature type="region of interest" description="Disordered" evidence="5">
    <location>
        <begin position="1"/>
        <end position="44"/>
    </location>
</feature>